<reference evidence="12 13" key="1">
    <citation type="submission" date="2024-02" db="EMBL/GenBank/DDBJ databases">
        <authorList>
            <person name="Chen Y."/>
            <person name="Shah S."/>
            <person name="Dougan E. K."/>
            <person name="Thang M."/>
            <person name="Chan C."/>
        </authorList>
    </citation>
    <scope>NUCLEOTIDE SEQUENCE [LARGE SCALE GENOMIC DNA]</scope>
</reference>
<dbReference type="NCBIfam" id="TIGR01251">
    <property type="entry name" value="ribP_PPkin"/>
    <property type="match status" value="1"/>
</dbReference>
<dbReference type="CDD" id="cd06223">
    <property type="entry name" value="PRTases_typeI"/>
    <property type="match status" value="1"/>
</dbReference>
<evidence type="ECO:0000256" key="1">
    <source>
        <dbReference type="ARBA" id="ARBA00004996"/>
    </source>
</evidence>
<dbReference type="Gene3D" id="3.40.50.2020">
    <property type="match status" value="2"/>
</dbReference>
<evidence type="ECO:0000256" key="8">
    <source>
        <dbReference type="ARBA" id="ARBA00022840"/>
    </source>
</evidence>
<dbReference type="InterPro" id="IPR000225">
    <property type="entry name" value="Armadillo"/>
</dbReference>
<dbReference type="Pfam" id="PF13793">
    <property type="entry name" value="Pribosyltran_N"/>
    <property type="match status" value="1"/>
</dbReference>
<feature type="non-terminal residue" evidence="12">
    <location>
        <position position="1"/>
    </location>
</feature>
<gene>
    <name evidence="12" type="ORF">SCF082_LOCUS18430</name>
</gene>
<dbReference type="Pfam" id="PF14572">
    <property type="entry name" value="Pribosyl_synth"/>
    <property type="match status" value="1"/>
</dbReference>
<comment type="catalytic activity">
    <reaction evidence="9">
        <text>D-ribose 5-phosphate + ATP = 5-phospho-alpha-D-ribose 1-diphosphate + AMP + H(+)</text>
        <dbReference type="Rhea" id="RHEA:15609"/>
        <dbReference type="ChEBI" id="CHEBI:15378"/>
        <dbReference type="ChEBI" id="CHEBI:30616"/>
        <dbReference type="ChEBI" id="CHEBI:58017"/>
        <dbReference type="ChEBI" id="CHEBI:78346"/>
        <dbReference type="ChEBI" id="CHEBI:456215"/>
        <dbReference type="EC" id="2.7.6.1"/>
    </reaction>
</comment>
<proteinExistence type="inferred from homology"/>
<evidence type="ECO:0000256" key="6">
    <source>
        <dbReference type="ARBA" id="ARBA00022741"/>
    </source>
</evidence>
<evidence type="ECO:0000256" key="10">
    <source>
        <dbReference type="SAM" id="SignalP"/>
    </source>
</evidence>
<dbReference type="SMART" id="SM00185">
    <property type="entry name" value="ARM"/>
    <property type="match status" value="3"/>
</dbReference>
<evidence type="ECO:0000256" key="4">
    <source>
        <dbReference type="ARBA" id="ARBA00022679"/>
    </source>
</evidence>
<evidence type="ECO:0000256" key="7">
    <source>
        <dbReference type="ARBA" id="ARBA00022777"/>
    </source>
</evidence>
<feature type="chain" id="PRO_5045318784" description="ribose-phosphate diphosphokinase" evidence="10">
    <location>
        <begin position="17"/>
        <end position="1138"/>
    </location>
</feature>
<dbReference type="SUPFAM" id="SSF53271">
    <property type="entry name" value="PRTase-like"/>
    <property type="match status" value="2"/>
</dbReference>
<dbReference type="EMBL" id="CAXAMM010012334">
    <property type="protein sequence ID" value="CAK9028596.1"/>
    <property type="molecule type" value="Genomic_DNA"/>
</dbReference>
<dbReference type="PANTHER" id="PTHR10210">
    <property type="entry name" value="RIBOSE-PHOSPHATE DIPHOSPHOKINASE FAMILY MEMBER"/>
    <property type="match status" value="1"/>
</dbReference>
<dbReference type="PANTHER" id="PTHR10210:SF32">
    <property type="entry name" value="RIBOSE-PHOSPHATE PYROPHOSPHOKINASE 2"/>
    <property type="match status" value="1"/>
</dbReference>
<keyword evidence="8" id="KW-0067">ATP-binding</keyword>
<evidence type="ECO:0000256" key="5">
    <source>
        <dbReference type="ARBA" id="ARBA00022727"/>
    </source>
</evidence>
<evidence type="ECO:0000256" key="9">
    <source>
        <dbReference type="ARBA" id="ARBA00049535"/>
    </source>
</evidence>
<dbReference type="SUPFAM" id="SSF48371">
    <property type="entry name" value="ARM repeat"/>
    <property type="match status" value="1"/>
</dbReference>
<feature type="signal peptide" evidence="10">
    <location>
        <begin position="1"/>
        <end position="16"/>
    </location>
</feature>
<keyword evidence="5" id="KW-0545">Nucleotide biosynthesis</keyword>
<keyword evidence="7" id="KW-0418">Kinase</keyword>
<dbReference type="InterPro" id="IPR005946">
    <property type="entry name" value="Rib-P_diPkinase"/>
</dbReference>
<dbReference type="InterPro" id="IPR029099">
    <property type="entry name" value="Pribosyltran_N"/>
</dbReference>
<dbReference type="InterPro" id="IPR016024">
    <property type="entry name" value="ARM-type_fold"/>
</dbReference>
<protein>
    <recommendedName>
        <fullName evidence="3">ribose-phosphate diphosphokinase</fullName>
        <ecNumber evidence="3">2.7.6.1</ecNumber>
    </recommendedName>
</protein>
<dbReference type="SMART" id="SM01400">
    <property type="entry name" value="Pribosyltran_N"/>
    <property type="match status" value="1"/>
</dbReference>
<dbReference type="Gene3D" id="1.25.10.10">
    <property type="entry name" value="Leucine-rich Repeat Variant"/>
    <property type="match status" value="2"/>
</dbReference>
<dbReference type="InterPro" id="IPR011989">
    <property type="entry name" value="ARM-like"/>
</dbReference>
<keyword evidence="4" id="KW-0808">Transferase</keyword>
<comment type="caution">
    <text evidence="12">The sequence shown here is derived from an EMBL/GenBank/DDBJ whole genome shotgun (WGS) entry which is preliminary data.</text>
</comment>
<dbReference type="InterPro" id="IPR000836">
    <property type="entry name" value="PRTase_dom"/>
</dbReference>
<organism evidence="12 13">
    <name type="scientific">Durusdinium trenchii</name>
    <dbReference type="NCBI Taxonomy" id="1381693"/>
    <lineage>
        <taxon>Eukaryota</taxon>
        <taxon>Sar</taxon>
        <taxon>Alveolata</taxon>
        <taxon>Dinophyceae</taxon>
        <taxon>Suessiales</taxon>
        <taxon>Symbiodiniaceae</taxon>
        <taxon>Durusdinium</taxon>
    </lineage>
</organism>
<dbReference type="EC" id="2.7.6.1" evidence="3"/>
<evidence type="ECO:0000313" key="13">
    <source>
        <dbReference type="Proteomes" id="UP001642464"/>
    </source>
</evidence>
<sequence>WAVLGMAATVGAGAAAAGLGVAASEAGAGSKGEEVTTKSFTYYSGQGLADPDSVRVFAGSGNTEFAEQVSKYLGIGLGSINVSRFADGECSIKVNENVRGKHVVLIQSTNPPSVNDNFIELLLMVSTMRRSSAKTITVVMPYCAYSRSDSKRDLRSPIAARDTMVMLETMGMDRLISVDMHSGQMQGFLSPKVPSDNITAIKVGALFFSEMDLDPENLVVVAPNENAVMRSKEFWNVLLRKGKPNARFAMVLRKPNLAEKPRKQKVPDETAAADTSTGPEYEVVGDGYVNDCDAIIVQDIIDSAQSMSEAARALKDSGVKRVFGFATHGLFSGEALKRIEDSPLEQVVVSNTASTVNTEGIADKDHAKVRWISIAPLVAEAAPAEQSGAAGGGLDSRLSPKVGEALGRHYKDFRLLTGLTPSKAEALPAEERDNALHLALMEQVRLKFPDDEKLAAVKRVLQKGESNRSFNELLTTVAVKLMDDTRKDAKKHLKIVEALESMGQVVSAGVPMLKGGVAAELTLTLLAFPQDSTMMFTACKVLRYLSDTVKTHQSFSPHLTNAGVMSIFPTTMRNHAKMLEIQLLCVQSVKCLKLEDRDLASAISAKFPEVILQAMRDHVGSQVLLADALEVLMMFSSHWPQRPLELDEWQIFEGAVKGLKRSLIGLGFAFDLINAFADTSAAKRKLCELGATKLVIEVLDEQMAVKELQFGGCDVLLQICFDGPDLLATEQYGASRVLAKTMKRYMSDDWVMHKALAVLAKVACMDGNIESIKANGITKLAEEALALYPDNHDIQWCGRKLLDSLGTPVEGKSEFGATLANMRQCAISMQEMRDDVEMQRTAIRMILQLTSTDGEKTGDMVKLGAHVELVKTMQAHRKDVKVQMMGCRCLSIIAARDPDFAVEIMANAGAAALITAMRMHPSTPFVLVEACEAIEILATSSKDTENIRSTLCKFGVIEEIIKALGGRHDSDSSTVVHACCITLATLVGSRDGAQRAIKCDLPRQLLGALDLMGHKGVILHGVAAVTAAMFEASALTQDQATKLGVKLLEKRLSRRSPYATKVDRKSRSAKALVDNPFSQEIDERLCVTLATLLLEETNLSVLSKYDDAGLPELASSITSWHPASSVIPEALLLITLPR</sequence>
<dbReference type="Proteomes" id="UP001642464">
    <property type="component" value="Unassembled WGS sequence"/>
</dbReference>
<keyword evidence="6" id="KW-0547">Nucleotide-binding</keyword>
<feature type="domain" description="Ribose-phosphate pyrophosphokinase N-terminal" evidence="11">
    <location>
        <begin position="55"/>
        <end position="171"/>
    </location>
</feature>
<evidence type="ECO:0000259" key="11">
    <source>
        <dbReference type="Pfam" id="PF13793"/>
    </source>
</evidence>
<comment type="pathway">
    <text evidence="1">Metabolic intermediate biosynthesis; 5-phospho-alpha-D-ribose 1-diphosphate biosynthesis; 5-phospho-alpha-D-ribose 1-diphosphate from D-ribose 5-phosphate (route I): step 1/1.</text>
</comment>
<evidence type="ECO:0000313" key="12">
    <source>
        <dbReference type="EMBL" id="CAK9028596.1"/>
    </source>
</evidence>
<evidence type="ECO:0000256" key="2">
    <source>
        <dbReference type="ARBA" id="ARBA00006478"/>
    </source>
</evidence>
<keyword evidence="10" id="KW-0732">Signal</keyword>
<evidence type="ECO:0000256" key="3">
    <source>
        <dbReference type="ARBA" id="ARBA00013247"/>
    </source>
</evidence>
<comment type="similarity">
    <text evidence="2">Belongs to the ribose-phosphate pyrophosphokinase family.</text>
</comment>
<name>A0ABP0KPQ3_9DINO</name>
<dbReference type="InterPro" id="IPR029057">
    <property type="entry name" value="PRTase-like"/>
</dbReference>
<keyword evidence="13" id="KW-1185">Reference proteome</keyword>
<accession>A0ABP0KPQ3</accession>